<dbReference type="FunFam" id="1.10.510.10:FF:000006">
    <property type="entry name" value="Serine/threonine-protein kinase WNK1 isoform 2"/>
    <property type="match status" value="1"/>
</dbReference>
<feature type="region of interest" description="Disordered" evidence="10">
    <location>
        <begin position="755"/>
        <end position="828"/>
    </location>
</feature>
<evidence type="ECO:0000256" key="7">
    <source>
        <dbReference type="ARBA" id="ARBA00022840"/>
    </source>
</evidence>
<dbReference type="EMBL" id="VIIS01000309">
    <property type="protein sequence ID" value="KAF0310455.1"/>
    <property type="molecule type" value="Genomic_DNA"/>
</dbReference>
<feature type="compositionally biased region" description="Low complexity" evidence="10">
    <location>
        <begin position="674"/>
        <end position="690"/>
    </location>
</feature>
<feature type="compositionally biased region" description="Basic and acidic residues" evidence="10">
    <location>
        <begin position="231"/>
        <end position="245"/>
    </location>
</feature>
<comment type="cofactor">
    <cofactor evidence="1">
        <name>Mg(2+)</name>
        <dbReference type="ChEBI" id="CHEBI:18420"/>
    </cofactor>
</comment>
<dbReference type="InterPro" id="IPR024678">
    <property type="entry name" value="Kinase_OSR1/WNK_CCT"/>
</dbReference>
<dbReference type="SUPFAM" id="SSF56112">
    <property type="entry name" value="Protein kinase-like (PK-like)"/>
    <property type="match status" value="1"/>
</dbReference>
<dbReference type="FunFam" id="3.30.200.20:FF:000494">
    <property type="entry name" value="serine/threonine-protein kinase WNK2 isoform X2"/>
    <property type="match status" value="1"/>
</dbReference>
<dbReference type="InterPro" id="IPR008271">
    <property type="entry name" value="Ser/Thr_kinase_AS"/>
</dbReference>
<dbReference type="Gene3D" id="1.10.510.10">
    <property type="entry name" value="Transferase(Phosphotransferase) domain 1"/>
    <property type="match status" value="1"/>
</dbReference>
<feature type="compositionally biased region" description="Basic and acidic residues" evidence="10">
    <location>
        <begin position="214"/>
        <end position="223"/>
    </location>
</feature>
<accession>A0A6A4WUF5</accession>
<keyword evidence="5" id="KW-0547">Nucleotide-binding</keyword>
<feature type="region of interest" description="Disordered" evidence="10">
    <location>
        <begin position="1"/>
        <end position="245"/>
    </location>
</feature>
<dbReference type="EC" id="2.7.11.1" evidence="2"/>
<dbReference type="InterPro" id="IPR056865">
    <property type="entry name" value="CCTL2_WNK"/>
</dbReference>
<evidence type="ECO:0000256" key="10">
    <source>
        <dbReference type="SAM" id="MobiDB-lite"/>
    </source>
</evidence>
<organism evidence="12 13">
    <name type="scientific">Amphibalanus amphitrite</name>
    <name type="common">Striped barnacle</name>
    <name type="synonym">Balanus amphitrite</name>
    <dbReference type="NCBI Taxonomy" id="1232801"/>
    <lineage>
        <taxon>Eukaryota</taxon>
        <taxon>Metazoa</taxon>
        <taxon>Ecdysozoa</taxon>
        <taxon>Arthropoda</taxon>
        <taxon>Crustacea</taxon>
        <taxon>Multicrustacea</taxon>
        <taxon>Cirripedia</taxon>
        <taxon>Thoracica</taxon>
        <taxon>Thoracicalcarea</taxon>
        <taxon>Balanomorpha</taxon>
        <taxon>Balanoidea</taxon>
        <taxon>Balanidae</taxon>
        <taxon>Amphibalaninae</taxon>
        <taxon>Amphibalanus</taxon>
    </lineage>
</organism>
<comment type="catalytic activity">
    <reaction evidence="9">
        <text>L-seryl-[protein] + ATP = O-phospho-L-seryl-[protein] + ADP + H(+)</text>
        <dbReference type="Rhea" id="RHEA:17989"/>
        <dbReference type="Rhea" id="RHEA-COMP:9863"/>
        <dbReference type="Rhea" id="RHEA-COMP:11604"/>
        <dbReference type="ChEBI" id="CHEBI:15378"/>
        <dbReference type="ChEBI" id="CHEBI:29999"/>
        <dbReference type="ChEBI" id="CHEBI:30616"/>
        <dbReference type="ChEBI" id="CHEBI:83421"/>
        <dbReference type="ChEBI" id="CHEBI:456216"/>
        <dbReference type="EC" id="2.7.11.1"/>
    </reaction>
</comment>
<dbReference type="Gene3D" id="3.10.20.90">
    <property type="entry name" value="Phosphatidylinositol 3-kinase Catalytic Subunit, Chain A, domain 1"/>
    <property type="match status" value="2"/>
</dbReference>
<comment type="catalytic activity">
    <reaction evidence="8">
        <text>L-threonyl-[protein] + ATP = O-phospho-L-threonyl-[protein] + ADP + H(+)</text>
        <dbReference type="Rhea" id="RHEA:46608"/>
        <dbReference type="Rhea" id="RHEA-COMP:11060"/>
        <dbReference type="Rhea" id="RHEA-COMP:11605"/>
        <dbReference type="ChEBI" id="CHEBI:15378"/>
        <dbReference type="ChEBI" id="CHEBI:30013"/>
        <dbReference type="ChEBI" id="CHEBI:30616"/>
        <dbReference type="ChEBI" id="CHEBI:61977"/>
        <dbReference type="ChEBI" id="CHEBI:456216"/>
        <dbReference type="EC" id="2.7.11.1"/>
    </reaction>
</comment>
<feature type="compositionally biased region" description="Low complexity" evidence="10">
    <location>
        <begin position="63"/>
        <end position="80"/>
    </location>
</feature>
<evidence type="ECO:0000256" key="3">
    <source>
        <dbReference type="ARBA" id="ARBA00022527"/>
    </source>
</evidence>
<feature type="region of interest" description="Disordered" evidence="10">
    <location>
        <begin position="1129"/>
        <end position="1168"/>
    </location>
</feature>
<dbReference type="SMART" id="SM00220">
    <property type="entry name" value="S_TKc"/>
    <property type="match status" value="1"/>
</dbReference>
<feature type="region of interest" description="Disordered" evidence="10">
    <location>
        <begin position="262"/>
        <end position="297"/>
    </location>
</feature>
<comment type="caution">
    <text evidence="12">The sequence shown here is derived from an EMBL/GenBank/DDBJ whole genome shotgun (WGS) entry which is preliminary data.</text>
</comment>
<keyword evidence="7" id="KW-0067">ATP-binding</keyword>
<evidence type="ECO:0000256" key="4">
    <source>
        <dbReference type="ARBA" id="ARBA00022679"/>
    </source>
</evidence>
<evidence type="ECO:0000256" key="8">
    <source>
        <dbReference type="ARBA" id="ARBA00047899"/>
    </source>
</evidence>
<feature type="domain" description="Protein kinase" evidence="11">
    <location>
        <begin position="305"/>
        <end position="567"/>
    </location>
</feature>
<proteinExistence type="predicted"/>
<dbReference type="Pfam" id="PF00069">
    <property type="entry name" value="Pkinase"/>
    <property type="match status" value="1"/>
</dbReference>
<gene>
    <name evidence="12" type="primary">Wnk3_2</name>
    <name evidence="12" type="ORF">FJT64_018551</name>
</gene>
<dbReference type="InterPro" id="IPR011009">
    <property type="entry name" value="Kinase-like_dom_sf"/>
</dbReference>
<feature type="compositionally biased region" description="Gly residues" evidence="10">
    <location>
        <begin position="265"/>
        <end position="274"/>
    </location>
</feature>
<evidence type="ECO:0000259" key="11">
    <source>
        <dbReference type="PROSITE" id="PS50011"/>
    </source>
</evidence>
<evidence type="ECO:0000256" key="2">
    <source>
        <dbReference type="ARBA" id="ARBA00012513"/>
    </source>
</evidence>
<feature type="compositionally biased region" description="Polar residues" evidence="10">
    <location>
        <begin position="795"/>
        <end position="809"/>
    </location>
</feature>
<feature type="compositionally biased region" description="Low complexity" evidence="10">
    <location>
        <begin position="939"/>
        <end position="954"/>
    </location>
</feature>
<dbReference type="Proteomes" id="UP000440578">
    <property type="component" value="Unassembled WGS sequence"/>
</dbReference>
<dbReference type="InterPro" id="IPR000719">
    <property type="entry name" value="Prot_kinase_dom"/>
</dbReference>
<keyword evidence="13" id="KW-1185">Reference proteome</keyword>
<feature type="compositionally biased region" description="Polar residues" evidence="10">
    <location>
        <begin position="1129"/>
        <end position="1139"/>
    </location>
</feature>
<dbReference type="Gene3D" id="3.30.200.20">
    <property type="entry name" value="Phosphorylase Kinase, domain 1"/>
    <property type="match status" value="1"/>
</dbReference>
<dbReference type="CDD" id="cd13983">
    <property type="entry name" value="STKc_WNK"/>
    <property type="match status" value="1"/>
</dbReference>
<dbReference type="GO" id="GO:0005524">
    <property type="term" value="F:ATP binding"/>
    <property type="evidence" value="ECO:0007669"/>
    <property type="project" value="UniProtKB-KW"/>
</dbReference>
<feature type="region of interest" description="Disordered" evidence="10">
    <location>
        <begin position="907"/>
        <end position="971"/>
    </location>
</feature>
<dbReference type="Pfam" id="PF12202">
    <property type="entry name" value="OSR1_C"/>
    <property type="match status" value="1"/>
</dbReference>
<feature type="region of interest" description="Disordered" evidence="10">
    <location>
        <begin position="660"/>
        <end position="690"/>
    </location>
</feature>
<keyword evidence="3" id="KW-0723">Serine/threonine-protein kinase</keyword>
<evidence type="ECO:0000256" key="1">
    <source>
        <dbReference type="ARBA" id="ARBA00001946"/>
    </source>
</evidence>
<evidence type="ECO:0000313" key="13">
    <source>
        <dbReference type="Proteomes" id="UP000440578"/>
    </source>
</evidence>
<feature type="compositionally biased region" description="Low complexity" evidence="10">
    <location>
        <begin position="785"/>
        <end position="794"/>
    </location>
</feature>
<name>A0A6A4WUF5_AMPAM</name>
<dbReference type="Pfam" id="PF24889">
    <property type="entry name" value="CCTL2_WNK"/>
    <property type="match status" value="1"/>
</dbReference>
<sequence length="1438" mass="151217">MAQSTSSVMPNMLKKESGSGVQRPNTNTANGGTMSKIRQSGAKFLHKTAQRLSLREEPPEVLESASGASPSESTSSGSVSQHAGPSSRQDRTSQSSGGVHSKPNQSTAPAATSAISKPERASGAGSAATRPERPPSAGSTSKAPFGKKAATPQPEPRPAPTPLKRRSASTDAACGTGSGAGRPRPSAVRHRDRPRDGGKVCFAPRVQMLGPSDSEERQERDDSPLAEEQEQERQAESMRRLERENESLRHAIENYRDLERRRAAGGSGGPGGAGQDAKGQEETAEDGEEDEVEKAVEVSPSGVFLKFSEEIGRGSFKAVYKGLDTTTGVFVAWCELQLSGNRLSKKERDRFREEAGLMKGLTHPNIVRFYDFWEVDKPKRSCIVLVTELMTSGTLRTYLKNFGQKRVSLKIIKQWCRQILRGLQFLHSRNPPIIHRDLKCDNIFISGTTGQVKVGDLGLATLKNRSFAKSVIGTPEFMAPEVYEEHYDEAVDVYAFGMCMLEMVTSEYPYSECTGPAQIYKKVITGIKPSSFDKIDDPQTRDLIEWCTRLNSKERPTVKQLLNHEFFAEDCGMRLEVANREEAMNSGSSVIHLQLRVLDAKKRKDTHKENEAIQFNYVLNKDNPEETAKQMLMSGLLAEENCRPLAKMITNVIQSLVRAREERRRDQVPQTQSAPAAGPPGAAAGPGASLVPTAAAPAPVPLHLSVSLPVISSSQSVQPAAAHVHTATAVLSAAPGAPLASVAAAAPVTVTVAATQTQPSHQPVGTETAPAETRQAELPPPAAPTEPAAGAQPQHGQTEAHSDSATGAESDSALGERKEKKNRARRRKTCERLPRLTVLEVKNSDNGPVVSCLLETNQSQAITFKFDLHEADVTAISHKMTEAQLLPKDDAQYFEEQLRAVVRRQRELRSTGANQPPPPPHADEDTHPAQSAEDPAGDVSTPVSGSGSSAGGSPRPRPTELAPPPPPSGQVAERAVPVLVRAPHGLQIVTLTTQQAAALLRQSQAAAAAALLAPVLGAAAPAAAASAAPVGSRGHARVGSINGFYTELTYRGSYITNYLTASDVLPLILRHVFTHHDSIICSILSAGATGRRSRFIVSSVVESKASPMPSPCLLSPASEQPLNILTSAGSATTSVSPSPQVALISPEPLSPPPVSSALHSPQERAPTALSPMGNLAQLAKQLNRLTSQPGEAAAAAGSGTQTPSEGAPTARRLTATGAGPTPTQRSGADGGGGTPSPSQQTVPLQPAGTGVSATGSPADLSRSASGTDAASAAGSEARRKQVPLHLTDLAKKLDKLRVKPPGGAAVASAAAGTASTAVQQTTTPLDDASKPLAVSAQPVATPSGPPSEIARAQPNVNQMDVQPAPLAVNGTASDVSPEGGSRPVRRGRFAISKATTAAQPPSAPAPALAPAPAAAPAQIPSPVTSVEEMAMYRELIAR</sequence>
<feature type="compositionally biased region" description="Acidic residues" evidence="10">
    <location>
        <begin position="282"/>
        <end position="292"/>
    </location>
</feature>
<keyword evidence="6 12" id="KW-0418">Kinase</keyword>
<feature type="region of interest" description="Disordered" evidence="10">
    <location>
        <begin position="1187"/>
        <end position="1281"/>
    </location>
</feature>
<dbReference type="PANTHER" id="PTHR13902">
    <property type="entry name" value="SERINE/THREONINE-PROTEIN KINASE WNK WITH NO LYSINE -RELATED"/>
    <property type="match status" value="1"/>
</dbReference>
<dbReference type="GO" id="GO:0004674">
    <property type="term" value="F:protein serine/threonine kinase activity"/>
    <property type="evidence" value="ECO:0007669"/>
    <property type="project" value="UniProtKB-KW"/>
</dbReference>
<feature type="compositionally biased region" description="Polar residues" evidence="10">
    <location>
        <begin position="81"/>
        <end position="115"/>
    </location>
</feature>
<evidence type="ECO:0000256" key="9">
    <source>
        <dbReference type="ARBA" id="ARBA00048679"/>
    </source>
</evidence>
<dbReference type="PROSITE" id="PS00108">
    <property type="entry name" value="PROTEIN_KINASE_ST"/>
    <property type="match status" value="1"/>
</dbReference>
<feature type="compositionally biased region" description="Polar residues" evidence="10">
    <location>
        <begin position="19"/>
        <end position="38"/>
    </location>
</feature>
<reference evidence="12 13" key="1">
    <citation type="submission" date="2019-07" db="EMBL/GenBank/DDBJ databases">
        <title>Draft genome assembly of a fouling barnacle, Amphibalanus amphitrite (Darwin, 1854): The first reference genome for Thecostraca.</title>
        <authorList>
            <person name="Kim W."/>
        </authorList>
    </citation>
    <scope>NUCLEOTIDE SEQUENCE [LARGE SCALE GENOMIC DNA]</scope>
    <source>
        <strain evidence="12">SNU_AA5</strain>
        <tissue evidence="12">Soma without cirri and trophi</tissue>
    </source>
</reference>
<evidence type="ECO:0000313" key="12">
    <source>
        <dbReference type="EMBL" id="KAF0310455.1"/>
    </source>
</evidence>
<dbReference type="InterPro" id="IPR050588">
    <property type="entry name" value="WNK_Ser-Thr_kinase"/>
</dbReference>
<keyword evidence="4" id="KW-0808">Transferase</keyword>
<protein>
    <recommendedName>
        <fullName evidence="2">non-specific serine/threonine protein kinase</fullName>
        <ecNumber evidence="2">2.7.11.1</ecNumber>
    </recommendedName>
</protein>
<feature type="region of interest" description="Disordered" evidence="10">
    <location>
        <begin position="1394"/>
        <end position="1418"/>
    </location>
</feature>
<evidence type="ECO:0000256" key="5">
    <source>
        <dbReference type="ARBA" id="ARBA00022741"/>
    </source>
</evidence>
<dbReference type="PROSITE" id="PS50011">
    <property type="entry name" value="PROTEIN_KINASE_DOM"/>
    <property type="match status" value="1"/>
</dbReference>
<feature type="compositionally biased region" description="Low complexity" evidence="10">
    <location>
        <begin position="1261"/>
        <end position="1275"/>
    </location>
</feature>
<dbReference type="OrthoDB" id="4062651at2759"/>
<evidence type="ECO:0000256" key="6">
    <source>
        <dbReference type="ARBA" id="ARBA00022777"/>
    </source>
</evidence>